<evidence type="ECO:0000256" key="9">
    <source>
        <dbReference type="ARBA" id="ARBA00023237"/>
    </source>
</evidence>
<dbReference type="SUPFAM" id="SSF56935">
    <property type="entry name" value="Porins"/>
    <property type="match status" value="1"/>
</dbReference>
<gene>
    <name evidence="14" type="primary">hxuC_2</name>
    <name evidence="14" type="ORF">NCTC10296_01974</name>
</gene>
<dbReference type="InterPro" id="IPR000531">
    <property type="entry name" value="Beta-barrel_TonB"/>
</dbReference>
<evidence type="ECO:0000313" key="15">
    <source>
        <dbReference type="Proteomes" id="UP000279284"/>
    </source>
</evidence>
<dbReference type="InterPro" id="IPR037066">
    <property type="entry name" value="Plug_dom_sf"/>
</dbReference>
<keyword evidence="6 10" id="KW-0798">TonB box</keyword>
<proteinExistence type="inferred from homology"/>
<dbReference type="Pfam" id="PF07715">
    <property type="entry name" value="Plug"/>
    <property type="match status" value="1"/>
</dbReference>
<keyword evidence="11" id="KW-0732">Signal</keyword>
<feature type="signal peptide" evidence="11">
    <location>
        <begin position="1"/>
        <end position="25"/>
    </location>
</feature>
<feature type="domain" description="TonB-dependent receptor plug" evidence="13">
    <location>
        <begin position="73"/>
        <end position="171"/>
    </location>
</feature>
<dbReference type="PANTHER" id="PTHR30069">
    <property type="entry name" value="TONB-DEPENDENT OUTER MEMBRANE RECEPTOR"/>
    <property type="match status" value="1"/>
</dbReference>
<evidence type="ECO:0000256" key="10">
    <source>
        <dbReference type="RuleBase" id="RU003357"/>
    </source>
</evidence>
<evidence type="ECO:0000256" key="8">
    <source>
        <dbReference type="ARBA" id="ARBA00023170"/>
    </source>
</evidence>
<dbReference type="PANTHER" id="PTHR30069:SF41">
    <property type="entry name" value="HEME_HEMOPEXIN UTILIZATION PROTEIN C"/>
    <property type="match status" value="1"/>
</dbReference>
<dbReference type="STRING" id="493.BWD07_05000"/>
<evidence type="ECO:0000259" key="13">
    <source>
        <dbReference type="Pfam" id="PF07715"/>
    </source>
</evidence>
<dbReference type="Gene3D" id="2.40.170.20">
    <property type="entry name" value="TonB-dependent receptor, beta-barrel domain"/>
    <property type="match status" value="2"/>
</dbReference>
<evidence type="ECO:0000256" key="5">
    <source>
        <dbReference type="ARBA" id="ARBA00022692"/>
    </source>
</evidence>
<evidence type="ECO:0000256" key="11">
    <source>
        <dbReference type="SAM" id="SignalP"/>
    </source>
</evidence>
<dbReference type="AlphaFoldDB" id="A0A3S4SHF2"/>
<dbReference type="Pfam" id="PF00593">
    <property type="entry name" value="TonB_dep_Rec_b-barrel"/>
    <property type="match status" value="1"/>
</dbReference>
<evidence type="ECO:0000313" key="14">
    <source>
        <dbReference type="EMBL" id="VEF02780.1"/>
    </source>
</evidence>
<comment type="subcellular location">
    <subcellularLocation>
        <location evidence="1">Cell outer membrane</location>
        <topology evidence="1">Multi-pass membrane protein</topology>
    </subcellularLocation>
</comment>
<keyword evidence="7 10" id="KW-0472">Membrane</keyword>
<reference evidence="14 15" key="1">
    <citation type="submission" date="2018-12" db="EMBL/GenBank/DDBJ databases">
        <authorList>
            <consortium name="Pathogen Informatics"/>
        </authorList>
    </citation>
    <scope>NUCLEOTIDE SEQUENCE [LARGE SCALE GENOMIC DNA]</scope>
    <source>
        <strain evidence="14 15">NCTC10296</strain>
    </source>
</reference>
<feature type="domain" description="TonB-dependent receptor-like beta-barrel" evidence="12">
    <location>
        <begin position="742"/>
        <end position="1001"/>
    </location>
</feature>
<dbReference type="Proteomes" id="UP000279284">
    <property type="component" value="Chromosome"/>
</dbReference>
<keyword evidence="15" id="KW-1185">Reference proteome</keyword>
<feature type="chain" id="PRO_5018642869" evidence="11">
    <location>
        <begin position="26"/>
        <end position="1030"/>
    </location>
</feature>
<evidence type="ECO:0000259" key="12">
    <source>
        <dbReference type="Pfam" id="PF00593"/>
    </source>
</evidence>
<dbReference type="OrthoDB" id="6046653at2"/>
<dbReference type="GO" id="GO:0009279">
    <property type="term" value="C:cell outer membrane"/>
    <property type="evidence" value="ECO:0007669"/>
    <property type="project" value="UniProtKB-SubCell"/>
</dbReference>
<keyword evidence="4" id="KW-1134">Transmembrane beta strand</keyword>
<dbReference type="GO" id="GO:0015344">
    <property type="term" value="F:siderophore uptake transmembrane transporter activity"/>
    <property type="evidence" value="ECO:0007669"/>
    <property type="project" value="TreeGrafter"/>
</dbReference>
<dbReference type="EMBL" id="LR134313">
    <property type="protein sequence ID" value="VEF02780.1"/>
    <property type="molecule type" value="Genomic_DNA"/>
</dbReference>
<comment type="similarity">
    <text evidence="2 10">Belongs to the TonB-dependent receptor family.</text>
</comment>
<dbReference type="InterPro" id="IPR012910">
    <property type="entry name" value="Plug_dom"/>
</dbReference>
<dbReference type="Gene3D" id="2.170.130.10">
    <property type="entry name" value="TonB-dependent receptor, plug domain"/>
    <property type="match status" value="1"/>
</dbReference>
<keyword evidence="8 14" id="KW-0675">Receptor</keyword>
<evidence type="ECO:0000256" key="6">
    <source>
        <dbReference type="ARBA" id="ARBA00023077"/>
    </source>
</evidence>
<keyword evidence="5" id="KW-0812">Transmembrane</keyword>
<accession>A0A3S4SHF2</accession>
<dbReference type="InterPro" id="IPR039426">
    <property type="entry name" value="TonB-dep_rcpt-like"/>
</dbReference>
<evidence type="ECO:0000256" key="3">
    <source>
        <dbReference type="ARBA" id="ARBA00022448"/>
    </source>
</evidence>
<evidence type="ECO:0000256" key="2">
    <source>
        <dbReference type="ARBA" id="ARBA00009810"/>
    </source>
</evidence>
<evidence type="ECO:0000256" key="1">
    <source>
        <dbReference type="ARBA" id="ARBA00004571"/>
    </source>
</evidence>
<name>A0A3S4SHF2_9NEIS</name>
<organism evidence="14 15">
    <name type="scientific">Neisseria canis</name>
    <dbReference type="NCBI Taxonomy" id="493"/>
    <lineage>
        <taxon>Bacteria</taxon>
        <taxon>Pseudomonadati</taxon>
        <taxon>Pseudomonadota</taxon>
        <taxon>Betaproteobacteria</taxon>
        <taxon>Neisseriales</taxon>
        <taxon>Neisseriaceae</taxon>
        <taxon>Neisseria</taxon>
    </lineage>
</organism>
<dbReference type="RefSeq" id="WP_085416286.1">
    <property type="nucleotide sequence ID" value="NZ_CAUJPY010000004.1"/>
</dbReference>
<evidence type="ECO:0000256" key="7">
    <source>
        <dbReference type="ARBA" id="ARBA00023136"/>
    </source>
</evidence>
<dbReference type="KEGG" id="nci:NCTC10296_01974"/>
<keyword evidence="3" id="KW-0813">Transport</keyword>
<dbReference type="InterPro" id="IPR036942">
    <property type="entry name" value="Beta-barrel_TonB_sf"/>
</dbReference>
<keyword evidence="9" id="KW-0998">Cell outer membrane</keyword>
<protein>
    <submittedName>
        <fullName evidence="14">Putative TonB-dependent receptor</fullName>
    </submittedName>
</protein>
<evidence type="ECO:0000256" key="4">
    <source>
        <dbReference type="ARBA" id="ARBA00022452"/>
    </source>
</evidence>
<sequence length="1030" mass="116454">MANIKYNYLALSIAMAYMAASAAGADEVNPAGNGEAEENVTEVDTVTVRGRYNRHQAGHDKVYEEDISSLYRDKDQIDLFRGTASADLFKGMIGVGIGDARNSGGIDPNIRGIQGQGRVPVTIDGAENGVTVWRGYNGANNRTYIDPMLISSIRVEKGASLTRGFESSVGGGIAIKTLEADDILKPDRKFGADIRVEAANNMAGERVPDLNLVGTQLRGSYQDLANHFHKLPKKAGGDAKTFGHDQAARVALAAKTDRTELVAAYAYRYHGNHYAGKGGKHRYEQIYHAGGVNIPGIASENISENMFEGRSEVFNTSLNNRSFLLKGTFKPTDKQAIQLGYRRLDSRYGEIMPSRIYGIATKDGALLPQWPLSKIKMDTYTLDYRWKLENRWLDLESGIWLNKADMALQNSGGMVYDLGNYKNSRNPSLNSLQRTTILHGSLNKNTNNRWGVYLTNKMKLHDSLNLTLGGSYQYEKLGTPDDTWRKLAEQDVSWVSTPRQGKRDEYKLYFNFDWQPTDRISVNAGARYNHYSSEDTWANELLAKTRSLHDLFMENERIEWNERQNHLSKDNLSRNGASPEYTMTEEDYSKLKNILSGELGYIIHYEEQDQALKQSYIETGMTEQEADQLAWQSNTYMIPRDEYGKISRADNPFLNGQAEKNGWRVPQLSGQNGKQIQNIDTGGESDGVLARYQSLGRDLSLIEDNLEKNFEPERRPELEAKARTLRAQMAALENSGWKEKLIKRKAHAWSPTFSLSYRLADNGRLYGRWAQTTRMPSSFEDISGFSASRRSYKMKPERGTNLEIGYVHNLRDILPGNPENADIKLAWYKNTIRNPIDRGDELTFIQRDKWATSGLELSSRYDNGKFFAELGANYLLSNRVCDENQAARTDVYFGQSPKCIDGGFPLGYMYNMELPKYNFNLLVGGRFFDRKLEAGGRLTYHTGYKRSAEAKEYAQKYYRNSDTNVTGLNGSIPWHAAAIVDAYVKYNFKNDLSVEFSGTNLTNRYYFDPITRSNMPAPGRAFRFSLSKKF</sequence>
<dbReference type="GO" id="GO:0044718">
    <property type="term" value="P:siderophore transmembrane transport"/>
    <property type="evidence" value="ECO:0007669"/>
    <property type="project" value="TreeGrafter"/>
</dbReference>